<evidence type="ECO:0000313" key="3">
    <source>
        <dbReference type="Proteomes" id="UP000286976"/>
    </source>
</evidence>
<sequence>MADKPIKPDPVYYGDYLQLDKLLDAQQPVSPKYGPEAHDETLFIVVHQAYELWFKQMLHELRSVHGLFKAEYLPDEHLMTVVHRLHRVVVIQELLNQQIKVIETMTPQDFLEFRDYLVPASGFQSIQFKELEISLGLHRNQRIAFDQASFYNRIQDEDRAYLEKLEQEPDLFQCVDEWLSRMPFLEMPEFTFWEHYQEAIEAELSHDEAIVAGNELLTAEEREAELAAIAGTRANFHALFDAEAYAAIQAEGRVRLSQRAMQAALFIYMYREEPVFNLPWQVLNSLVDIDEQLTIWRFRHVMMVQRMLGSKIGTGGSSGHDYLRKTTERNRVFADFMNLATYLLPKRVLPPLPEPVKQALRRGGS</sequence>
<dbReference type="PANTHER" id="PTHR10138:SF0">
    <property type="entry name" value="TRYPTOPHAN 2,3-DIOXYGENASE"/>
    <property type="match status" value="1"/>
</dbReference>
<comment type="catalytic activity">
    <reaction evidence="1">
        <text>L-tryptophan + O2 = N-formyl-L-kynurenine</text>
        <dbReference type="Rhea" id="RHEA:24536"/>
        <dbReference type="ChEBI" id="CHEBI:15379"/>
        <dbReference type="ChEBI" id="CHEBI:57912"/>
        <dbReference type="ChEBI" id="CHEBI:58629"/>
        <dbReference type="EC" id="1.13.11.11"/>
    </reaction>
</comment>
<comment type="pathway">
    <text evidence="1">Amino-acid degradation; L-tryptophan degradation via kynurenine pathway; L-kynurenine from L-tryptophan: step 1/2.</text>
</comment>
<keyword evidence="3" id="KW-1185">Reference proteome</keyword>
<dbReference type="SUPFAM" id="SSF140959">
    <property type="entry name" value="Indolic compounds 2,3-dioxygenase-like"/>
    <property type="match status" value="1"/>
</dbReference>
<proteinExistence type="inferred from homology"/>
<comment type="caution">
    <text evidence="2">The sequence shown here is derived from an EMBL/GenBank/DDBJ whole genome shotgun (WGS) entry which is preliminary data.</text>
</comment>
<dbReference type="GO" id="GO:0004833">
    <property type="term" value="F:L-tryptophan 2,3-dioxygenase activity"/>
    <property type="evidence" value="ECO:0007669"/>
    <property type="project" value="UniProtKB-UniRule"/>
</dbReference>
<dbReference type="Gene3D" id="1.20.58.480">
    <property type="match status" value="1"/>
</dbReference>
<comment type="caution">
    <text evidence="1">Lacks conserved residue(s) required for the propagation of feature annotation.</text>
</comment>
<dbReference type="RefSeq" id="WP_126757481.1">
    <property type="nucleotide sequence ID" value="NZ_PIPQ01000003.1"/>
</dbReference>
<name>A0A432X219_9GAMM</name>
<reference evidence="2 3" key="1">
    <citation type="journal article" date="2011" name="Front. Microbiol.">
        <title>Genomic signatures of strain selection and enhancement in Bacillus atrophaeus var. globigii, a historical biowarfare simulant.</title>
        <authorList>
            <person name="Gibbons H.S."/>
            <person name="Broomall S.M."/>
            <person name="McNew L.A."/>
            <person name="Daligault H."/>
            <person name="Chapman C."/>
            <person name="Bruce D."/>
            <person name="Karavis M."/>
            <person name="Krepps M."/>
            <person name="McGregor P.A."/>
            <person name="Hong C."/>
            <person name="Park K.H."/>
            <person name="Akmal A."/>
            <person name="Feldman A."/>
            <person name="Lin J.S."/>
            <person name="Chang W.E."/>
            <person name="Higgs B.W."/>
            <person name="Demirev P."/>
            <person name="Lindquist J."/>
            <person name="Liem A."/>
            <person name="Fochler E."/>
            <person name="Read T.D."/>
            <person name="Tapia R."/>
            <person name="Johnson S."/>
            <person name="Bishop-Lilly K.A."/>
            <person name="Detter C."/>
            <person name="Han C."/>
            <person name="Sozhamannan S."/>
            <person name="Rosenzweig C.N."/>
            <person name="Skowronski E.W."/>
        </authorList>
    </citation>
    <scope>NUCLEOTIDE SEQUENCE [LARGE SCALE GENOMIC DNA]</scope>
    <source>
        <strain evidence="2 3">AIT1</strain>
    </source>
</reference>
<dbReference type="Pfam" id="PF03301">
    <property type="entry name" value="Trp_dioxygenase"/>
    <property type="match status" value="1"/>
</dbReference>
<dbReference type="PANTHER" id="PTHR10138">
    <property type="entry name" value="TRYPTOPHAN 2,3-DIOXYGENASE"/>
    <property type="match status" value="1"/>
</dbReference>
<evidence type="ECO:0000256" key="1">
    <source>
        <dbReference type="HAMAP-Rule" id="MF_01972"/>
    </source>
</evidence>
<organism evidence="2 3">
    <name type="scientific">Aliidiomarina taiwanensis</name>
    <dbReference type="NCBI Taxonomy" id="946228"/>
    <lineage>
        <taxon>Bacteria</taxon>
        <taxon>Pseudomonadati</taxon>
        <taxon>Pseudomonadota</taxon>
        <taxon>Gammaproteobacteria</taxon>
        <taxon>Alteromonadales</taxon>
        <taxon>Idiomarinaceae</taxon>
        <taxon>Aliidiomarina</taxon>
    </lineage>
</organism>
<feature type="binding site" evidence="1">
    <location>
        <position position="314"/>
    </location>
    <ligand>
        <name>substrate</name>
    </ligand>
</feature>
<dbReference type="OrthoDB" id="9776847at2"/>
<protein>
    <recommendedName>
        <fullName evidence="1">Tryptophan 2,3-dioxygenase</fullName>
        <shortName evidence="1">TDO</shortName>
        <ecNumber evidence="1">1.13.11.11</ecNumber>
    </recommendedName>
    <alternativeName>
        <fullName evidence="1">Tryptamin 2,3-dioxygenase</fullName>
    </alternativeName>
    <alternativeName>
        <fullName evidence="1">Tryptophan oxygenase</fullName>
        <shortName evidence="1">TO</shortName>
        <shortName evidence="1">TRPO</shortName>
    </alternativeName>
    <alternativeName>
        <fullName evidence="1">Tryptophan pyrrolase</fullName>
    </alternativeName>
    <alternativeName>
        <fullName evidence="1">Tryptophanase</fullName>
    </alternativeName>
</protein>
<keyword evidence="1 2" id="KW-0223">Dioxygenase</keyword>
<keyword evidence="1" id="KW-0560">Oxidoreductase</keyword>
<dbReference type="GO" id="GO:0019442">
    <property type="term" value="P:L-tryptophan catabolic process to acetyl-CoA"/>
    <property type="evidence" value="ECO:0007669"/>
    <property type="project" value="TreeGrafter"/>
</dbReference>
<dbReference type="EMBL" id="PIPQ01000003">
    <property type="protein sequence ID" value="RUO40606.1"/>
    <property type="molecule type" value="Genomic_DNA"/>
</dbReference>
<dbReference type="InterPro" id="IPR004981">
    <property type="entry name" value="Trp_2_3_dOase"/>
</dbReference>
<evidence type="ECO:0000313" key="2">
    <source>
        <dbReference type="EMBL" id="RUO40606.1"/>
    </source>
</evidence>
<dbReference type="GO" id="GO:0019441">
    <property type="term" value="P:L-tryptophan catabolic process to kynurenine"/>
    <property type="evidence" value="ECO:0007669"/>
    <property type="project" value="UniProtKB-UniRule"/>
</dbReference>
<keyword evidence="1" id="KW-0408">Iron</keyword>
<dbReference type="InterPro" id="IPR037217">
    <property type="entry name" value="Trp/Indoleamine_2_3_dOase-like"/>
</dbReference>
<feature type="binding site" evidence="1">
    <location>
        <position position="114"/>
    </location>
    <ligand>
        <name>substrate</name>
    </ligand>
</feature>
<feature type="binding site" evidence="1">
    <location>
        <begin position="43"/>
        <end position="47"/>
    </location>
    <ligand>
        <name>substrate</name>
    </ligand>
</feature>
<comment type="subunit">
    <text evidence="1">Homotetramer.</text>
</comment>
<comment type="function">
    <text evidence="1">Heme-dependent dioxygenase that catalyzes the oxidative cleavage of the L-tryptophan (L-Trp) pyrrole ring and converts L-tryptophan to N-formyl-L-kynurenine. Catalyzes the oxidative cleavage of the indole moiety.</text>
</comment>
<keyword evidence="1" id="KW-0479">Metal-binding</keyword>
<dbReference type="EC" id="1.13.11.11" evidence="1"/>
<dbReference type="Gene3D" id="1.10.287.3810">
    <property type="match status" value="1"/>
</dbReference>
<feature type="binding site" description="axial binding residue" evidence="1">
    <location>
        <position position="300"/>
    </location>
    <ligand>
        <name>heme</name>
        <dbReference type="ChEBI" id="CHEBI:30413"/>
    </ligand>
    <ligandPart>
        <name>Fe</name>
        <dbReference type="ChEBI" id="CHEBI:18248"/>
    </ligandPart>
</feature>
<dbReference type="AlphaFoldDB" id="A0A432X219"/>
<keyword evidence="1" id="KW-0349">Heme</keyword>
<dbReference type="UniPathway" id="UPA00333">
    <property type="reaction ID" value="UER00453"/>
</dbReference>
<comment type="cofactor">
    <cofactor evidence="1">
        <name>heme</name>
        <dbReference type="ChEBI" id="CHEBI:30413"/>
    </cofactor>
    <text evidence="1">Binds 1 heme group per subunit.</text>
</comment>
<gene>
    <name evidence="1" type="primary">kynA</name>
    <name evidence="2" type="ORF">CWE15_07625</name>
</gene>
<dbReference type="HAMAP" id="MF_01972">
    <property type="entry name" value="T23O"/>
    <property type="match status" value="1"/>
</dbReference>
<dbReference type="Proteomes" id="UP000286976">
    <property type="component" value="Unassembled WGS sequence"/>
</dbReference>
<dbReference type="GO" id="GO:0046872">
    <property type="term" value="F:metal ion binding"/>
    <property type="evidence" value="ECO:0007669"/>
    <property type="project" value="UniProtKB-KW"/>
</dbReference>
<comment type="similarity">
    <text evidence="1">Belongs to the tryptophan 2,3-dioxygenase family.</text>
</comment>
<dbReference type="GO" id="GO:0020037">
    <property type="term" value="F:heme binding"/>
    <property type="evidence" value="ECO:0007669"/>
    <property type="project" value="UniProtKB-UniRule"/>
</dbReference>
<accession>A0A432X219</accession>
<keyword evidence="1" id="KW-0823">Tryptophan catabolism</keyword>